<proteinExistence type="predicted"/>
<name>A0A647AMJ0_SALTM</name>
<sequence length="104" mass="11644">MQPPGCRGSCRHIRIVFINPGFRRDRTLRPVKGGLRPLNHTPEINNAEFYDNVIAGNFPDRFSGGNNPVPCHADLLAKAINPSGLAFGQLRCIRGKMRHIQTFH</sequence>
<organism evidence="1">
    <name type="scientific">Salmonella typhimurium</name>
    <dbReference type="NCBI Taxonomy" id="90371"/>
    <lineage>
        <taxon>Bacteria</taxon>
        <taxon>Pseudomonadati</taxon>
        <taxon>Pseudomonadota</taxon>
        <taxon>Gammaproteobacteria</taxon>
        <taxon>Enterobacterales</taxon>
        <taxon>Enterobacteriaceae</taxon>
        <taxon>Salmonella</taxon>
    </lineage>
</organism>
<dbReference type="EMBL" id="MK673546">
    <property type="protein sequence ID" value="QEQ66440.1"/>
    <property type="molecule type" value="Genomic_DNA"/>
</dbReference>
<accession>A0A647AMJ0</accession>
<dbReference type="AlphaFoldDB" id="A0A647AMJ0"/>
<evidence type="ECO:0000313" key="1">
    <source>
        <dbReference type="EMBL" id="QEQ66440.1"/>
    </source>
</evidence>
<protein>
    <submittedName>
        <fullName evidence="1">Uncharacterized protein</fullName>
    </submittedName>
</protein>
<geneLocation type="plasmid" evidence="1">
    <name>pGDD27-24</name>
</geneLocation>
<keyword evidence="1" id="KW-0614">Plasmid</keyword>
<reference evidence="1" key="1">
    <citation type="submission" date="2019-03" db="EMBL/GenBank/DDBJ databases">
        <title>Emergency of fosA3-Carrying Epidemic Plasmids among Salmonella spp. of Food Animal Origin.</title>
        <authorList>
            <person name="Fang L.-X."/>
            <person name="Deng G.-H."/>
            <person name="Liao X.-P."/>
        </authorList>
    </citation>
    <scope>NUCLEOTIDE SEQUENCE</scope>
    <source>
        <strain evidence="1">GDD27-24</strain>
        <plasmid evidence="1">pGDD27-24</plasmid>
    </source>
</reference>